<organism evidence="1 2">
    <name type="scientific">Dryococelus australis</name>
    <dbReference type="NCBI Taxonomy" id="614101"/>
    <lineage>
        <taxon>Eukaryota</taxon>
        <taxon>Metazoa</taxon>
        <taxon>Ecdysozoa</taxon>
        <taxon>Arthropoda</taxon>
        <taxon>Hexapoda</taxon>
        <taxon>Insecta</taxon>
        <taxon>Pterygota</taxon>
        <taxon>Neoptera</taxon>
        <taxon>Polyneoptera</taxon>
        <taxon>Phasmatodea</taxon>
        <taxon>Verophasmatodea</taxon>
        <taxon>Anareolatae</taxon>
        <taxon>Phasmatidae</taxon>
        <taxon>Eurycanthinae</taxon>
        <taxon>Dryococelus</taxon>
    </lineage>
</organism>
<protein>
    <submittedName>
        <fullName evidence="1">Uncharacterized protein</fullName>
    </submittedName>
</protein>
<name>A0ABQ9G9W0_9NEOP</name>
<reference evidence="1 2" key="1">
    <citation type="submission" date="2023-02" db="EMBL/GenBank/DDBJ databases">
        <title>LHISI_Scaffold_Assembly.</title>
        <authorList>
            <person name="Stuart O.P."/>
            <person name="Cleave R."/>
            <person name="Magrath M.J.L."/>
            <person name="Mikheyev A.S."/>
        </authorList>
    </citation>
    <scope>NUCLEOTIDE SEQUENCE [LARGE SCALE GENOMIC DNA]</scope>
    <source>
        <strain evidence="1">Daus_M_001</strain>
        <tissue evidence="1">Leg muscle</tissue>
    </source>
</reference>
<evidence type="ECO:0000313" key="1">
    <source>
        <dbReference type="EMBL" id="KAJ8869209.1"/>
    </source>
</evidence>
<evidence type="ECO:0000313" key="2">
    <source>
        <dbReference type="Proteomes" id="UP001159363"/>
    </source>
</evidence>
<comment type="caution">
    <text evidence="1">The sequence shown here is derived from an EMBL/GenBank/DDBJ whole genome shotgun (WGS) entry which is preliminary data.</text>
</comment>
<accession>A0ABQ9G9W0</accession>
<dbReference type="EMBL" id="JARBHB010000014">
    <property type="protein sequence ID" value="KAJ8869209.1"/>
    <property type="molecule type" value="Genomic_DNA"/>
</dbReference>
<gene>
    <name evidence="1" type="ORF">PR048_030781</name>
</gene>
<keyword evidence="2" id="KW-1185">Reference proteome</keyword>
<proteinExistence type="predicted"/>
<dbReference type="Proteomes" id="UP001159363">
    <property type="component" value="Chromosome 13"/>
</dbReference>
<sequence length="327" mass="37404">MLDNWNDIHELWNSSQMAGLKVVEIQRCVEIYETQGSSHKQHTSLTIKLTHSQKLHGERNNLCLLQNTLANNFVFPFSSQYHSLHSQSPLPQLASKEGMLITNKQQQTSIIFTNSCGPRIPRRAKSDVLSNALSFRKLKTHSRAADERLTAGFWSLLVLCMTVECTNYLVGRVYGAGRNRGARSVASPEDGALNPFHRSFLCMDVPMTMHGRQHNCTMKRTLTEESQTVVFSLDTVSTCAKLVHLHPTYLMQVKHWAQVPEGLQQQNILCTPPFGRYIRRNTYTRNMLLRVQALVAPHFSAQAAFSQWILRQCEKDPQFFMHKIFMD</sequence>